<gene>
    <name evidence="2" type="primary">tcsR</name>
    <name evidence="2" type="ORF">ATCC9714PCS11_00071</name>
</gene>
<dbReference type="CDD" id="cd06171">
    <property type="entry name" value="Sigma70_r4"/>
    <property type="match status" value="1"/>
</dbReference>
<dbReference type="Proteomes" id="UP000032811">
    <property type="component" value="Plasmid pCS1"/>
</dbReference>
<organism evidence="2 3">
    <name type="scientific">Paraclostridium sordellii</name>
    <name type="common">Clostridium sordellii</name>
    <dbReference type="NCBI Taxonomy" id="1505"/>
    <lineage>
        <taxon>Bacteria</taxon>
        <taxon>Bacillati</taxon>
        <taxon>Bacillota</taxon>
        <taxon>Clostridia</taxon>
        <taxon>Peptostreptococcales</taxon>
        <taxon>Peptostreptococcaceae</taxon>
        <taxon>Paraclostridium</taxon>
    </lineage>
</organism>
<accession>A0ABP1XW04</accession>
<dbReference type="InterPro" id="IPR013324">
    <property type="entry name" value="RNA_pol_sigma_r3/r4-like"/>
</dbReference>
<protein>
    <submittedName>
        <fullName evidence="2">Alternative RNA polymerase sigma factors</fullName>
    </submittedName>
</protein>
<dbReference type="Pfam" id="PF04545">
    <property type="entry name" value="Sigma70_r4"/>
    <property type="match status" value="1"/>
</dbReference>
<sequence>MSNLYESIRKYKCGYIEEILNILDMFDPLLNKFQRNSCYEDMKSELSLFMFNLIDNFPLEKDCFKEDKFIINYIYKSLKNKFIQVNKLHQKVKSYETNIDIIWVNNCDYANLLSTVIFEDIIKDLTQNEKNILRKIYLHGLRESEISRELNISRQAVNKTHLRALEKLKKLIN</sequence>
<keyword evidence="3" id="KW-1185">Reference proteome</keyword>
<dbReference type="SUPFAM" id="SSF88659">
    <property type="entry name" value="Sigma3 and sigma4 domains of RNA polymerase sigma factors"/>
    <property type="match status" value="1"/>
</dbReference>
<dbReference type="Gene3D" id="1.20.140.160">
    <property type="match status" value="1"/>
</dbReference>
<geneLocation type="plasmid" evidence="2 3">
    <name>pCS1</name>
</geneLocation>
<proteinExistence type="predicted"/>
<keyword evidence="2" id="KW-0614">Plasmid</keyword>
<dbReference type="InterPro" id="IPR014284">
    <property type="entry name" value="RNA_pol_sigma-70_dom"/>
</dbReference>
<dbReference type="InterPro" id="IPR007630">
    <property type="entry name" value="RNA_pol_sigma70_r4"/>
</dbReference>
<feature type="domain" description="RNA polymerase sigma-70 region 4" evidence="1">
    <location>
        <begin position="122"/>
        <end position="170"/>
    </location>
</feature>
<evidence type="ECO:0000313" key="2">
    <source>
        <dbReference type="EMBL" id="CEJ75466.1"/>
    </source>
</evidence>
<evidence type="ECO:0000313" key="3">
    <source>
        <dbReference type="Proteomes" id="UP000032811"/>
    </source>
</evidence>
<reference evidence="2 3" key="1">
    <citation type="submission" date="2014-11" db="EMBL/GenBank/DDBJ databases">
        <authorList>
            <person name="Aslett M.A."/>
            <person name="De Silva N."/>
        </authorList>
    </citation>
    <scope>NUCLEOTIDE SEQUENCE [LARGE SCALE GENOMIC DNA]</scope>
    <source>
        <strain evidence="2 3">ATCC9714</strain>
        <plasmid evidence="2 3">pCS1</plasmid>
    </source>
</reference>
<name>A0ABP1XW04_PARSO</name>
<evidence type="ECO:0000259" key="1">
    <source>
        <dbReference type="Pfam" id="PF04545"/>
    </source>
</evidence>
<dbReference type="GeneID" id="97539194"/>
<dbReference type="NCBIfam" id="TIGR02937">
    <property type="entry name" value="sigma70-ECF"/>
    <property type="match status" value="1"/>
</dbReference>
<dbReference type="EMBL" id="LN679999">
    <property type="protein sequence ID" value="CEJ75466.1"/>
    <property type="molecule type" value="Genomic_DNA"/>
</dbReference>
<dbReference type="RefSeq" id="WP_057577629.1">
    <property type="nucleotide sequence ID" value="NZ_CDNJ01000026.1"/>
</dbReference>